<feature type="transmembrane region" description="Helical" evidence="2">
    <location>
        <begin position="138"/>
        <end position="156"/>
    </location>
</feature>
<evidence type="ECO:0000313" key="4">
    <source>
        <dbReference type="Proteomes" id="UP001172083"/>
    </source>
</evidence>
<keyword evidence="4" id="KW-1185">Reference proteome</keyword>
<dbReference type="Gene3D" id="3.40.50.1820">
    <property type="entry name" value="alpha/beta hydrolase"/>
    <property type="match status" value="1"/>
</dbReference>
<organism evidence="3 4">
    <name type="scientific">Agaribacillus aureus</name>
    <dbReference type="NCBI Taxonomy" id="3051825"/>
    <lineage>
        <taxon>Bacteria</taxon>
        <taxon>Pseudomonadati</taxon>
        <taxon>Bacteroidota</taxon>
        <taxon>Cytophagia</taxon>
        <taxon>Cytophagales</taxon>
        <taxon>Splendidivirgaceae</taxon>
        <taxon>Agaribacillus</taxon>
    </lineage>
</organism>
<dbReference type="PANTHER" id="PTHR43037">
    <property type="entry name" value="UNNAMED PRODUCT-RELATED"/>
    <property type="match status" value="1"/>
</dbReference>
<dbReference type="InterPro" id="IPR029058">
    <property type="entry name" value="AB_hydrolase_fold"/>
</dbReference>
<name>A0ABT8L0L9_9BACT</name>
<dbReference type="Proteomes" id="UP001172083">
    <property type="component" value="Unassembled WGS sequence"/>
</dbReference>
<feature type="transmembrane region" description="Helical" evidence="2">
    <location>
        <begin position="47"/>
        <end position="67"/>
    </location>
</feature>
<accession>A0ABT8L0L9</accession>
<feature type="transmembrane region" description="Helical" evidence="2">
    <location>
        <begin position="12"/>
        <end position="35"/>
    </location>
</feature>
<keyword evidence="2" id="KW-0472">Membrane</keyword>
<feature type="transmembrane region" description="Helical" evidence="2">
    <location>
        <begin position="171"/>
        <end position="191"/>
    </location>
</feature>
<dbReference type="InterPro" id="IPR050955">
    <property type="entry name" value="Plant_Biomass_Hydrol_Est"/>
</dbReference>
<dbReference type="EMBL" id="JAUJEB010000001">
    <property type="protein sequence ID" value="MDN5211253.1"/>
    <property type="molecule type" value="Genomic_DNA"/>
</dbReference>
<evidence type="ECO:0000256" key="1">
    <source>
        <dbReference type="ARBA" id="ARBA00022729"/>
    </source>
</evidence>
<dbReference type="RefSeq" id="WP_346756588.1">
    <property type="nucleotide sequence ID" value="NZ_JAUJEB010000001.1"/>
</dbReference>
<feature type="transmembrane region" description="Helical" evidence="2">
    <location>
        <begin position="74"/>
        <end position="96"/>
    </location>
</feature>
<feature type="transmembrane region" description="Helical" evidence="2">
    <location>
        <begin position="212"/>
        <end position="230"/>
    </location>
</feature>
<comment type="caution">
    <text evidence="3">The sequence shown here is derived from an EMBL/GenBank/DDBJ whole genome shotgun (WGS) entry which is preliminary data.</text>
</comment>
<reference evidence="3" key="1">
    <citation type="submission" date="2023-06" db="EMBL/GenBank/DDBJ databases">
        <title>Genomic of Agaribacillus aureum.</title>
        <authorList>
            <person name="Wang G."/>
        </authorList>
    </citation>
    <scope>NUCLEOTIDE SEQUENCE</scope>
    <source>
        <strain evidence="3">BMA12</strain>
    </source>
</reference>
<dbReference type="SUPFAM" id="SSF53474">
    <property type="entry name" value="alpha/beta-Hydrolases"/>
    <property type="match status" value="1"/>
</dbReference>
<feature type="transmembrane region" description="Helical" evidence="2">
    <location>
        <begin position="108"/>
        <end position="126"/>
    </location>
</feature>
<proteinExistence type="predicted"/>
<sequence length="474" mass="53907">MKKLRTKQNVYMLGVFFAGLCLFMIALQSFIYFQIGGQLYFLPSFHIWHIFLTTAYLALLLFMLEYYHQKQYWFSFWTGVILAVLTLFYAVIAYHLLVARELERLFKVAYLSVLGAGALHSISLIFSEANKRPWLKKGGIFLVVFQLGIAVLYIWLIKSTDIQLKVILAKIHMWISIAANLVFVFFMMNFLDELKVLKRENGKIIIPKAVNSLMVFTILIMLIPTLMIGGESIGEIAYANRGTERAEMLAKPFEPRTYVSPDKDTLRYRFMKPLDYDPQKKYPLVVCLHHGGGVGTDNFMQIETSDPVQMLSQQGNKEKYPAFLFVPQCPPGSSFGGIPDYPKVDLLVFEAINAFEQEFGIDEKRRYVLGVSLGGYGSWHFICTRPEMFAAAIPICGGGDPKLAQNIVDTPVWAFHGEKDRNVPVRLSRDMIKAAKEAGGDPLYNELAGAGHNIWNQVRNTPGLMDWLFAQKRD</sequence>
<evidence type="ECO:0000256" key="2">
    <source>
        <dbReference type="SAM" id="Phobius"/>
    </source>
</evidence>
<gene>
    <name evidence="3" type="ORF">QQ020_04300</name>
</gene>
<evidence type="ECO:0000313" key="3">
    <source>
        <dbReference type="EMBL" id="MDN5211253.1"/>
    </source>
</evidence>
<keyword evidence="1" id="KW-0732">Signal</keyword>
<protein>
    <submittedName>
        <fullName evidence="3">Peptidase</fullName>
    </submittedName>
</protein>
<dbReference type="PANTHER" id="PTHR43037:SF1">
    <property type="entry name" value="BLL1128 PROTEIN"/>
    <property type="match status" value="1"/>
</dbReference>
<keyword evidence="2" id="KW-0812">Transmembrane</keyword>
<keyword evidence="2" id="KW-1133">Transmembrane helix</keyword>